<gene>
    <name evidence="1" type="ORF">CFH83_07760</name>
</gene>
<dbReference type="EMBL" id="DLUI01000111">
    <property type="protein sequence ID" value="DAB38076.1"/>
    <property type="molecule type" value="Genomic_DNA"/>
</dbReference>
<accession>A0A2D3WIH2</accession>
<evidence type="ECO:0008006" key="3">
    <source>
        <dbReference type="Google" id="ProtNLM"/>
    </source>
</evidence>
<dbReference type="RefSeq" id="WP_303663076.1">
    <property type="nucleotide sequence ID" value="NZ_DLUI01000111.1"/>
</dbReference>
<dbReference type="AlphaFoldDB" id="A0A2D3WIH2"/>
<name>A0A2D3WIH2_9BACT</name>
<evidence type="ECO:0000313" key="1">
    <source>
        <dbReference type="EMBL" id="DAB38076.1"/>
    </source>
</evidence>
<feature type="non-terminal residue" evidence="1">
    <location>
        <position position="194"/>
    </location>
</feature>
<proteinExistence type="predicted"/>
<sequence>MSKAIGEVTRIDGEYIVKSGDGSLKILAPGTLLFEDDVIQGRGGSRELEIELVNGDKLVLGGDEVVTLSESVISKEPFDMQDTQIEPEQIVSKADSSDWIMNVDPEMIAGSIEPEHFVARAFLDHNILDLNNGPALNANATDFNDGLIGLAPEDEVIADVDAVEAAVDTVESTEVLEAPAAETIVDAAAEQAAA</sequence>
<evidence type="ECO:0000313" key="2">
    <source>
        <dbReference type="Proteomes" id="UP000228859"/>
    </source>
</evidence>
<comment type="caution">
    <text evidence="1">The sequence shown here is derived from an EMBL/GenBank/DDBJ whole genome shotgun (WGS) entry which is preliminary data.</text>
</comment>
<reference evidence="1 2" key="1">
    <citation type="journal article" date="2017" name="Front. Microbiol.">
        <title>Comparative Genomic Analysis of the Class Epsilonproteobacteria and Proposed Reclassification to Epsilonbacteraeota (phyl. nov.).</title>
        <authorList>
            <person name="Waite D.W."/>
            <person name="Vanwonterghem I."/>
            <person name="Rinke C."/>
            <person name="Parks D.H."/>
            <person name="Zhang Y."/>
            <person name="Takai K."/>
            <person name="Sievert S.M."/>
            <person name="Simon J."/>
            <person name="Campbell B.J."/>
            <person name="Hanson T.E."/>
            <person name="Woyke T."/>
            <person name="Klotz M.G."/>
            <person name="Hugenholtz P."/>
        </authorList>
    </citation>
    <scope>NUCLEOTIDE SEQUENCE [LARGE SCALE GENOMIC DNA]</scope>
    <source>
        <strain evidence="1">UBA12443</strain>
    </source>
</reference>
<dbReference type="Proteomes" id="UP000228859">
    <property type="component" value="Unassembled WGS sequence"/>
</dbReference>
<organism evidence="1 2">
    <name type="scientific">Sulfuricurvum kujiense</name>
    <dbReference type="NCBI Taxonomy" id="148813"/>
    <lineage>
        <taxon>Bacteria</taxon>
        <taxon>Pseudomonadati</taxon>
        <taxon>Campylobacterota</taxon>
        <taxon>Epsilonproteobacteria</taxon>
        <taxon>Campylobacterales</taxon>
        <taxon>Sulfurimonadaceae</taxon>
        <taxon>Sulfuricurvum</taxon>
    </lineage>
</organism>
<protein>
    <recommendedName>
        <fullName evidence="3">Retention module-containing protein</fullName>
    </recommendedName>
</protein>